<dbReference type="SUPFAM" id="SSF48452">
    <property type="entry name" value="TPR-like"/>
    <property type="match status" value="1"/>
</dbReference>
<feature type="repeat" description="TPR" evidence="1">
    <location>
        <begin position="710"/>
        <end position="743"/>
    </location>
</feature>
<organism evidence="2 3">
    <name type="scientific">Flagellimonas olearia</name>
    <dbReference type="NCBI Taxonomy" id="552546"/>
    <lineage>
        <taxon>Bacteria</taxon>
        <taxon>Pseudomonadati</taxon>
        <taxon>Bacteroidota</taxon>
        <taxon>Flavobacteriia</taxon>
        <taxon>Flavobacteriales</taxon>
        <taxon>Flavobacteriaceae</taxon>
        <taxon>Flagellimonas</taxon>
    </lineage>
</organism>
<reference evidence="2 3" key="1">
    <citation type="submission" date="2019-10" db="EMBL/GenBank/DDBJ databases">
        <title>Muricauda olearia CL-SS4 JCM15563 genome.</title>
        <authorList>
            <person name="Liu L."/>
        </authorList>
    </citation>
    <scope>NUCLEOTIDE SEQUENCE [LARGE SCALE GENOMIC DNA]</scope>
    <source>
        <strain evidence="2 3">CL-SS4</strain>
    </source>
</reference>
<proteinExistence type="predicted"/>
<sequence>MRNKLLTDTEACIYLGITKELLYAYVRNAPKKHLNHERKLISEFVEGKNVFDLNELDSFDKYLKEPWSDPGEKRPAIPKYIKEYLKTEIGGKCPITQKGYPLEDAHIEDYSISRNHHHHNIIRIAKDEHTKFDNGILPKEILLQAKERLIITLRNRLKTEFGTSSNSSVPPNPHYLFLGREKELKDLLHSMETERLVVIEGIGGVGKTQLLLNALANVVYHNPVIWINIESINTLQDLYILISREVSKILGSPITNNLIESLKPIQATFVFDGLENFLIQFRDDIEDWIYELMTNTSGIQLLITSQIDLTIFDQQKTVIQMLGLDYESSILLLKSIVQRNLFPQKPELEWILGFCNGHPLSLKLSASIINFYKRSDKAIEHLQKEDSLKQPLRMVYNKSNSLSACLNTVYGVLNESQLKILHLAKFYPAGIKQEWAKSMLKLDSYNYEIAVLQQFFLLDIEMDLLLMERIFIQNPLRKFLYDQSKKESPSQHYEYEKGLFLGISIEAMLVDHKYIETSSEGSAEYGILRMESELPNIMEAFHCSKRRLKQQDLELSEKAIEDYRLIIGNISSALGKYFFVRGLYEQGVMMAKEGISISLKLEMYESAAVQYVYLCQLQSRQYDLTGVGQTIREMDKLLDVTKDPYVVIGSLWVKGRYSMDKGEYKKALDYLIQVEKLMKIRMTQHYDDIDNLGNPDIIDQVKLNEIGNLGLVYHEIGRILESQGKTKKAFSYYEKGLKINLNLKDEVNALSAYYNLANCYVQFGKLDKAIEYYFICVEGFLRHGNFEYLANTMAELGRNVEFDLSIVNSKLLSEEVYEVVLNNLTFRLQNVISVLRKENGKQMMNTEPVPYELIGQMILLVQLTAFSKYFSLLYEWVLEINQEIDFKSGGVNLFTAVLNLAHVIGSFDYWKGLSMDGQGAPLKTIFINCLIINGGPDLKSKTRIFFWLAQWFKHVHLDEEATAEKLWDRAQDYLK</sequence>
<dbReference type="Gene3D" id="3.40.50.300">
    <property type="entry name" value="P-loop containing nucleotide triphosphate hydrolases"/>
    <property type="match status" value="1"/>
</dbReference>
<protein>
    <submittedName>
        <fullName evidence="2">Tetratricopeptide repeat protein</fullName>
    </submittedName>
</protein>
<dbReference type="Proteomes" id="UP000429785">
    <property type="component" value="Unassembled WGS sequence"/>
</dbReference>
<dbReference type="Pfam" id="PF13424">
    <property type="entry name" value="TPR_12"/>
    <property type="match status" value="1"/>
</dbReference>
<gene>
    <name evidence="2" type="ORF">F8C76_01965</name>
</gene>
<evidence type="ECO:0000313" key="3">
    <source>
        <dbReference type="Proteomes" id="UP000429785"/>
    </source>
</evidence>
<dbReference type="OrthoDB" id="8910972at2"/>
<dbReference type="SUPFAM" id="SSF52540">
    <property type="entry name" value="P-loop containing nucleoside triphosphate hydrolases"/>
    <property type="match status" value="1"/>
</dbReference>
<name>A0A6I1DXN3_9FLAO</name>
<dbReference type="InterPro" id="IPR019734">
    <property type="entry name" value="TPR_rpt"/>
</dbReference>
<dbReference type="PROSITE" id="PS50005">
    <property type="entry name" value="TPR"/>
    <property type="match status" value="1"/>
</dbReference>
<dbReference type="SMART" id="SM00028">
    <property type="entry name" value="TPR"/>
    <property type="match status" value="3"/>
</dbReference>
<dbReference type="GO" id="GO:0043531">
    <property type="term" value="F:ADP binding"/>
    <property type="evidence" value="ECO:0007669"/>
    <property type="project" value="InterPro"/>
</dbReference>
<dbReference type="AlphaFoldDB" id="A0A6I1DXN3"/>
<evidence type="ECO:0000313" key="2">
    <source>
        <dbReference type="EMBL" id="KAB7530296.1"/>
    </source>
</evidence>
<keyword evidence="1" id="KW-0802">TPR repeat</keyword>
<dbReference type="EMBL" id="WELG01000001">
    <property type="protein sequence ID" value="KAB7530296.1"/>
    <property type="molecule type" value="Genomic_DNA"/>
</dbReference>
<comment type="caution">
    <text evidence="2">The sequence shown here is derived from an EMBL/GenBank/DDBJ whole genome shotgun (WGS) entry which is preliminary data.</text>
</comment>
<dbReference type="RefSeq" id="WP_152130229.1">
    <property type="nucleotide sequence ID" value="NZ_WELG01000001.1"/>
</dbReference>
<dbReference type="Gene3D" id="1.25.40.10">
    <property type="entry name" value="Tetratricopeptide repeat domain"/>
    <property type="match status" value="1"/>
</dbReference>
<accession>A0A6I1DXN3</accession>
<dbReference type="InterPro" id="IPR027417">
    <property type="entry name" value="P-loop_NTPase"/>
</dbReference>
<dbReference type="PANTHER" id="PTHR47691:SF3">
    <property type="entry name" value="HTH-TYPE TRANSCRIPTIONAL REGULATOR RV0890C-RELATED"/>
    <property type="match status" value="1"/>
</dbReference>
<dbReference type="InterPro" id="IPR011990">
    <property type="entry name" value="TPR-like_helical_dom_sf"/>
</dbReference>
<evidence type="ECO:0000256" key="1">
    <source>
        <dbReference type="PROSITE-ProRule" id="PRU00339"/>
    </source>
</evidence>
<dbReference type="PANTHER" id="PTHR47691">
    <property type="entry name" value="REGULATOR-RELATED"/>
    <property type="match status" value="1"/>
</dbReference>